<feature type="domain" description="tRNA/rRNA methyltransferase SpoU type" evidence="4">
    <location>
        <begin position="139"/>
        <end position="283"/>
    </location>
</feature>
<proteinExistence type="predicted"/>
<evidence type="ECO:0000256" key="3">
    <source>
        <dbReference type="SAM" id="MobiDB-lite"/>
    </source>
</evidence>
<dbReference type="InterPro" id="IPR051259">
    <property type="entry name" value="rRNA_Methyltransferase"/>
</dbReference>
<dbReference type="InterPro" id="IPR029064">
    <property type="entry name" value="Ribosomal_eL30-like_sf"/>
</dbReference>
<dbReference type="RefSeq" id="WP_012229845.1">
    <property type="nucleotide sequence ID" value="NZ_HG422565.1"/>
</dbReference>
<dbReference type="InterPro" id="IPR029026">
    <property type="entry name" value="tRNA_m1G_MTases_N"/>
</dbReference>
<dbReference type="SUPFAM" id="SSF55315">
    <property type="entry name" value="L30e-like"/>
    <property type="match status" value="1"/>
</dbReference>
<reference evidence="5 6" key="1">
    <citation type="journal article" date="2013" name="ISME J.">
        <title>Metabolic model for the filamentous 'Candidatus Microthrix parvicella' based on genomic and metagenomic analyses.</title>
        <authorList>
            <person name="Jon McIlroy S."/>
            <person name="Kristiansen R."/>
            <person name="Albertsen M."/>
            <person name="Michael Karst S."/>
            <person name="Rossetti S."/>
            <person name="Lund Nielsen J."/>
            <person name="Tandoi V."/>
            <person name="James Seviour R."/>
            <person name="Nielsen P.H."/>
        </authorList>
    </citation>
    <scope>NUCLEOTIDE SEQUENCE [LARGE SCALE GENOMIC DNA]</scope>
    <source>
        <strain evidence="5 6">RN1</strain>
    </source>
</reference>
<dbReference type="AlphaFoldDB" id="R4Z2X9"/>
<keyword evidence="2 5" id="KW-0808">Transferase</keyword>
<evidence type="ECO:0000313" key="6">
    <source>
        <dbReference type="Proteomes" id="UP000018291"/>
    </source>
</evidence>
<dbReference type="EC" id="2.1.1.-" evidence="5"/>
<dbReference type="GO" id="GO:0008173">
    <property type="term" value="F:RNA methyltransferase activity"/>
    <property type="evidence" value="ECO:0007669"/>
    <property type="project" value="InterPro"/>
</dbReference>
<evidence type="ECO:0000256" key="2">
    <source>
        <dbReference type="ARBA" id="ARBA00022679"/>
    </source>
</evidence>
<dbReference type="InterPro" id="IPR029028">
    <property type="entry name" value="Alpha/beta_knot_MTases"/>
</dbReference>
<organism evidence="5 6">
    <name type="scientific">Candidatus Neomicrothrix parvicella RN1</name>
    <dbReference type="NCBI Taxonomy" id="1229780"/>
    <lineage>
        <taxon>Bacteria</taxon>
        <taxon>Bacillati</taxon>
        <taxon>Actinomycetota</taxon>
        <taxon>Acidimicrobiia</taxon>
        <taxon>Acidimicrobiales</taxon>
        <taxon>Microthrixaceae</taxon>
        <taxon>Candidatus Neomicrothrix</taxon>
    </lineage>
</organism>
<dbReference type="InterPro" id="IPR001537">
    <property type="entry name" value="SpoU_MeTrfase"/>
</dbReference>
<dbReference type="Gene3D" id="3.30.1330.30">
    <property type="match status" value="1"/>
</dbReference>
<dbReference type="Proteomes" id="UP000018291">
    <property type="component" value="Unassembled WGS sequence"/>
</dbReference>
<evidence type="ECO:0000259" key="4">
    <source>
        <dbReference type="Pfam" id="PF00588"/>
    </source>
</evidence>
<evidence type="ECO:0000256" key="1">
    <source>
        <dbReference type="ARBA" id="ARBA00022603"/>
    </source>
</evidence>
<evidence type="ECO:0000313" key="5">
    <source>
        <dbReference type="EMBL" id="CCM65274.1"/>
    </source>
</evidence>
<sequence>MSQGPEQHADNEIPLADANDPRLAPYRLLTDRALRDRAPSSPTEVSATENAPHGRFLAEGHYVLQRLIAAGAPVLSVMLTERRAAAAREYLSTFRGPRYLVSEELASKVVGYPVHRGVMGLVARPRPLTPAELTIDASLLVYLDGIADTENVGAIFRTAAALGADGVLVGPTTADPLYRRCVRVSMGATAVLSWARDTGGDALSRLNGGPLSGWSLVGLSPDGSTTLEHLVEHQPPRSVLILGSEGPGLGDKVRRDCDELVSIPIGADSDSLNVAATAAIALYRLAARRNGDSRHSSQTK</sequence>
<keyword evidence="6" id="KW-1185">Reference proteome</keyword>
<dbReference type="PANTHER" id="PTHR43191">
    <property type="entry name" value="RRNA METHYLTRANSFERASE 3"/>
    <property type="match status" value="1"/>
</dbReference>
<name>R4Z2X9_9ACTN</name>
<dbReference type="CDD" id="cd18095">
    <property type="entry name" value="SpoU-like_rRNA-MTase"/>
    <property type="match status" value="1"/>
</dbReference>
<dbReference type="GO" id="GO:0006396">
    <property type="term" value="P:RNA processing"/>
    <property type="evidence" value="ECO:0007669"/>
    <property type="project" value="InterPro"/>
</dbReference>
<dbReference type="Pfam" id="PF00588">
    <property type="entry name" value="SpoU_methylase"/>
    <property type="match status" value="1"/>
</dbReference>
<dbReference type="SUPFAM" id="SSF75217">
    <property type="entry name" value="alpha/beta knot"/>
    <property type="match status" value="1"/>
</dbReference>
<gene>
    <name evidence="5" type="ORF">BN381_640021</name>
</gene>
<dbReference type="OrthoDB" id="3190829at2"/>
<dbReference type="EMBL" id="CANL01000061">
    <property type="protein sequence ID" value="CCM65274.1"/>
    <property type="molecule type" value="Genomic_DNA"/>
</dbReference>
<dbReference type="GO" id="GO:0003723">
    <property type="term" value="F:RNA binding"/>
    <property type="evidence" value="ECO:0007669"/>
    <property type="project" value="InterPro"/>
</dbReference>
<feature type="region of interest" description="Disordered" evidence="3">
    <location>
        <begin position="1"/>
        <end position="22"/>
    </location>
</feature>
<dbReference type="STRING" id="1229780.BN381_640021"/>
<dbReference type="eggNOG" id="COG0566">
    <property type="taxonomic scope" value="Bacteria"/>
</dbReference>
<protein>
    <submittedName>
        <fullName evidence="5">Putative enzyme</fullName>
        <ecNumber evidence="5">2.1.1.-</ecNumber>
    </submittedName>
</protein>
<keyword evidence="1 5" id="KW-0489">Methyltransferase</keyword>
<dbReference type="Gene3D" id="3.40.1280.10">
    <property type="match status" value="1"/>
</dbReference>
<comment type="caution">
    <text evidence="5">The sequence shown here is derived from an EMBL/GenBank/DDBJ whole genome shotgun (WGS) entry which is preliminary data.</text>
</comment>
<dbReference type="GO" id="GO:0032259">
    <property type="term" value="P:methylation"/>
    <property type="evidence" value="ECO:0007669"/>
    <property type="project" value="UniProtKB-KW"/>
</dbReference>
<accession>R4Z2X9</accession>
<dbReference type="HOGENOM" id="CLU_021322_3_3_11"/>
<dbReference type="PANTHER" id="PTHR43191:SF12">
    <property type="entry name" value="RRNA METHYLASE"/>
    <property type="match status" value="1"/>
</dbReference>